<dbReference type="EMBL" id="OU963864">
    <property type="protein sequence ID" value="CAH0386396.1"/>
    <property type="molecule type" value="Genomic_DNA"/>
</dbReference>
<gene>
    <name evidence="4" type="ORF">BEMITA_LOCUS5523</name>
</gene>
<evidence type="ECO:0000256" key="2">
    <source>
        <dbReference type="ARBA" id="ARBA00022801"/>
    </source>
</evidence>
<dbReference type="OrthoDB" id="190201at2759"/>
<organism evidence="4 5">
    <name type="scientific">Bemisia tabaci</name>
    <name type="common">Sweetpotato whitefly</name>
    <name type="synonym">Aleurodes tabaci</name>
    <dbReference type="NCBI Taxonomy" id="7038"/>
    <lineage>
        <taxon>Eukaryota</taxon>
        <taxon>Metazoa</taxon>
        <taxon>Ecdysozoa</taxon>
        <taxon>Arthropoda</taxon>
        <taxon>Hexapoda</taxon>
        <taxon>Insecta</taxon>
        <taxon>Pterygota</taxon>
        <taxon>Neoptera</taxon>
        <taxon>Paraneoptera</taxon>
        <taxon>Hemiptera</taxon>
        <taxon>Sternorrhyncha</taxon>
        <taxon>Aleyrodoidea</taxon>
        <taxon>Aleyrodidae</taxon>
        <taxon>Aleyrodinae</taxon>
        <taxon>Bemisia</taxon>
    </lineage>
</organism>
<dbReference type="SUPFAM" id="SSF53474">
    <property type="entry name" value="alpha/beta-Hydrolases"/>
    <property type="match status" value="1"/>
</dbReference>
<evidence type="ECO:0000256" key="1">
    <source>
        <dbReference type="ARBA" id="ARBA00008645"/>
    </source>
</evidence>
<dbReference type="Gene3D" id="3.40.50.1820">
    <property type="entry name" value="alpha/beta hydrolase"/>
    <property type="match status" value="1"/>
</dbReference>
<dbReference type="PANTHER" id="PTHR43798:SF14">
    <property type="entry name" value="SERINE HYDROLASE-LIKE PROTEIN DDB_G0286239"/>
    <property type="match status" value="1"/>
</dbReference>
<dbReference type="GO" id="GO:0016020">
    <property type="term" value="C:membrane"/>
    <property type="evidence" value="ECO:0007669"/>
    <property type="project" value="TreeGrafter"/>
</dbReference>
<dbReference type="InterPro" id="IPR000073">
    <property type="entry name" value="AB_hydrolase_1"/>
</dbReference>
<accession>A0A9P0AAB7</accession>
<feature type="domain" description="AB hydrolase-1" evidence="3">
    <location>
        <begin position="31"/>
        <end position="136"/>
    </location>
</feature>
<name>A0A9P0AAB7_BEMTA</name>
<dbReference type="InterPro" id="IPR029058">
    <property type="entry name" value="AB_hydrolase_fold"/>
</dbReference>
<evidence type="ECO:0000313" key="4">
    <source>
        <dbReference type="EMBL" id="CAH0386396.1"/>
    </source>
</evidence>
<reference evidence="4" key="1">
    <citation type="submission" date="2021-12" db="EMBL/GenBank/DDBJ databases">
        <authorList>
            <person name="King R."/>
        </authorList>
    </citation>
    <scope>NUCLEOTIDE SEQUENCE</scope>
</reference>
<dbReference type="Pfam" id="PF00561">
    <property type="entry name" value="Abhydrolase_1"/>
    <property type="match status" value="1"/>
</dbReference>
<dbReference type="GO" id="GO:0016787">
    <property type="term" value="F:hydrolase activity"/>
    <property type="evidence" value="ECO:0007669"/>
    <property type="project" value="UniProtKB-KW"/>
</dbReference>
<keyword evidence="2" id="KW-0378">Hydrolase</keyword>
<dbReference type="AlphaFoldDB" id="A0A9P0AAB7"/>
<keyword evidence="5" id="KW-1185">Reference proteome</keyword>
<sequence length="308" mass="34704">MAEIREFNEVKIPVPWGTISGKWWGPQGKQAILALHGWQDNAGSFDELVKFLPEDWSILAVELPGHGLSSHLPTGINYNLYWDGVIAVRRLLKYFKWKDVTLMGHSMGGAISFLYAACYPDDVEAIISLDMAGPHIDTPAVQVKRSGHIIDKLLVYESSAGVETRGLPYEEMVDIVEDAYSGSLTRESCEIMLRRGMYRNPDNPELYHFARDPRLKIAGLGLLGLDLILEFASNVKCRYLNVKAVPEKNKELLSNYKAVLEKIEPSVKEYKYVEVEGKHHVHMNDPQLVAPHIVEFVEKKPCENGGEN</sequence>
<dbReference type="InterPro" id="IPR050266">
    <property type="entry name" value="AB_hydrolase_sf"/>
</dbReference>
<dbReference type="Proteomes" id="UP001152759">
    <property type="component" value="Chromosome 3"/>
</dbReference>
<evidence type="ECO:0000259" key="3">
    <source>
        <dbReference type="Pfam" id="PF00561"/>
    </source>
</evidence>
<proteinExistence type="inferred from homology"/>
<protein>
    <recommendedName>
        <fullName evidence="3">AB hydrolase-1 domain-containing protein</fullName>
    </recommendedName>
</protein>
<comment type="similarity">
    <text evidence="1">Belongs to the AB hydrolase superfamily.</text>
</comment>
<dbReference type="PANTHER" id="PTHR43798">
    <property type="entry name" value="MONOACYLGLYCEROL LIPASE"/>
    <property type="match status" value="1"/>
</dbReference>
<dbReference type="KEGG" id="btab:109044230"/>
<dbReference type="PRINTS" id="PR00111">
    <property type="entry name" value="ABHYDROLASE"/>
</dbReference>
<evidence type="ECO:0000313" key="5">
    <source>
        <dbReference type="Proteomes" id="UP001152759"/>
    </source>
</evidence>